<proteinExistence type="inferred from homology"/>
<dbReference type="InterPro" id="IPR005000">
    <property type="entry name" value="Aldolase/citrate-lyase_domain"/>
</dbReference>
<reference evidence="8 9" key="1">
    <citation type="submission" date="2017-07" db="EMBL/GenBank/DDBJ databases">
        <title>Whole genome sequence of Azospirillum brasilense 2A1, a potential biofertilizer strain.</title>
        <authorList>
            <person name="Fontana C.A."/>
            <person name="Toffoli L.M."/>
            <person name="Salazar S.M."/>
            <person name="Puglisi E."/>
            <person name="Pedraza R."/>
            <person name="Bassi D."/>
            <person name="Cocconcelli P.S."/>
        </authorList>
    </citation>
    <scope>NUCLEOTIDE SEQUENCE [LARGE SCALE GENOMIC DNA]</scope>
    <source>
        <strain evidence="8 9">2A1</strain>
        <plasmid evidence="8">unnamed</plasmid>
    </source>
</reference>
<dbReference type="GO" id="GO:0006107">
    <property type="term" value="P:oxaloacetate metabolic process"/>
    <property type="evidence" value="ECO:0007669"/>
    <property type="project" value="TreeGrafter"/>
</dbReference>
<feature type="binding site" evidence="6">
    <location>
        <position position="155"/>
    </location>
    <ligand>
        <name>Mg(2+)</name>
        <dbReference type="ChEBI" id="CHEBI:18420"/>
    </ligand>
</feature>
<dbReference type="Gene3D" id="3.20.20.60">
    <property type="entry name" value="Phosphoenolpyruvate-binding domains"/>
    <property type="match status" value="1"/>
</dbReference>
<evidence type="ECO:0000259" key="7">
    <source>
        <dbReference type="Pfam" id="PF03328"/>
    </source>
</evidence>
<dbReference type="InterPro" id="IPR015813">
    <property type="entry name" value="Pyrv/PenolPyrv_kinase-like_dom"/>
</dbReference>
<evidence type="ECO:0000256" key="2">
    <source>
        <dbReference type="ARBA" id="ARBA00005568"/>
    </source>
</evidence>
<organism evidence="8 9">
    <name type="scientific">Azospirillum brasilense</name>
    <dbReference type="NCBI Taxonomy" id="192"/>
    <lineage>
        <taxon>Bacteria</taxon>
        <taxon>Pseudomonadati</taxon>
        <taxon>Pseudomonadota</taxon>
        <taxon>Alphaproteobacteria</taxon>
        <taxon>Rhodospirillales</taxon>
        <taxon>Azospirillaceae</taxon>
        <taxon>Azospirillum</taxon>
    </lineage>
</organism>
<protein>
    <submittedName>
        <fullName evidence="8">CoA ester lyase</fullName>
    </submittedName>
</protein>
<dbReference type="GO" id="GO:0016829">
    <property type="term" value="F:lyase activity"/>
    <property type="evidence" value="ECO:0007669"/>
    <property type="project" value="UniProtKB-KW"/>
</dbReference>
<dbReference type="PANTHER" id="PTHR32308">
    <property type="entry name" value="LYASE BETA SUBUNIT, PUTATIVE (AFU_ORTHOLOGUE AFUA_4G13030)-RELATED"/>
    <property type="match status" value="1"/>
</dbReference>
<comment type="cofactor">
    <cofactor evidence="1">
        <name>Mg(2+)</name>
        <dbReference type="ChEBI" id="CHEBI:18420"/>
    </cofactor>
</comment>
<feature type="domain" description="HpcH/HpaI aldolase/citrate lyase" evidence="7">
    <location>
        <begin position="6"/>
        <end position="223"/>
    </location>
</feature>
<comment type="caution">
    <text evidence="8">The sequence shown here is derived from an EMBL/GenBank/DDBJ whole genome shotgun (WGS) entry which is preliminary data.</text>
</comment>
<evidence type="ECO:0000256" key="3">
    <source>
        <dbReference type="ARBA" id="ARBA00022723"/>
    </source>
</evidence>
<dbReference type="Pfam" id="PF03328">
    <property type="entry name" value="HpcH_HpaI"/>
    <property type="match status" value="1"/>
</dbReference>
<evidence type="ECO:0000256" key="1">
    <source>
        <dbReference type="ARBA" id="ARBA00001946"/>
    </source>
</evidence>
<evidence type="ECO:0000256" key="6">
    <source>
        <dbReference type="PIRSR" id="PIRSR015582-2"/>
    </source>
</evidence>
<keyword evidence="8" id="KW-0614">Plasmid</keyword>
<evidence type="ECO:0000256" key="4">
    <source>
        <dbReference type="ARBA" id="ARBA00022842"/>
    </source>
</evidence>
<keyword evidence="4 6" id="KW-0460">Magnesium</keyword>
<gene>
    <name evidence="8" type="ORF">CHT98_19345</name>
</gene>
<accession>A0A235HAE2</accession>
<comment type="similarity">
    <text evidence="2">Belongs to the HpcH/HpaI aldolase family.</text>
</comment>
<sequence>MSLPYQSYLFVPADNAKLLEKAHQRGADALILDLEDAVLPAGKPEARRGLSVPIDRLHGLGMPVLVRINSGWRDAVADLEAAVRPGVAALVVPKAEDAGALRVLSAMIAEWEAERGLTPGAIGLVALIESPLGLERLAGIAAVPRVAALALGSEDFALTLGVEPTEALLALPCRQIALAAAARGLAAIGLPGSLAEFRDLGAYRAMVAQARAVGMTGALCIHPAQLPVVRDVFAPSAADVAWAGRVVAAWDEAQAEGRGAVSVDGRMVDRPVAERAKAILARSAATTKNAG</sequence>
<dbReference type="RefSeq" id="WP_094305115.1">
    <property type="nucleotide sequence ID" value="NZ_NOWT01000019.1"/>
</dbReference>
<dbReference type="GO" id="GO:0000287">
    <property type="term" value="F:magnesium ion binding"/>
    <property type="evidence" value="ECO:0007669"/>
    <property type="project" value="TreeGrafter"/>
</dbReference>
<dbReference type="InterPro" id="IPR011206">
    <property type="entry name" value="Citrate_lyase_beta/mcl1/mcl2"/>
</dbReference>
<dbReference type="AlphaFoldDB" id="A0A235HAE2"/>
<dbReference type="InterPro" id="IPR040442">
    <property type="entry name" value="Pyrv_kinase-like_dom_sf"/>
</dbReference>
<feature type="binding site" evidence="5">
    <location>
        <position position="67"/>
    </location>
    <ligand>
        <name>substrate</name>
    </ligand>
</feature>
<dbReference type="Proteomes" id="UP000215367">
    <property type="component" value="Unassembled WGS sequence"/>
</dbReference>
<feature type="binding site" evidence="5">
    <location>
        <position position="129"/>
    </location>
    <ligand>
        <name>substrate</name>
    </ligand>
</feature>
<geneLocation type="plasmid" evidence="8">
    <name>unnamed</name>
</geneLocation>
<evidence type="ECO:0000256" key="5">
    <source>
        <dbReference type="PIRSR" id="PIRSR015582-1"/>
    </source>
</evidence>
<evidence type="ECO:0000313" key="8">
    <source>
        <dbReference type="EMBL" id="OYD82810.1"/>
    </source>
</evidence>
<name>A0A235HAE2_AZOBR</name>
<dbReference type="PANTHER" id="PTHR32308:SF0">
    <property type="entry name" value="HPCH_HPAI ALDOLASE_CITRATE LYASE DOMAIN-CONTAINING PROTEIN"/>
    <property type="match status" value="1"/>
</dbReference>
<dbReference type="EMBL" id="NOWT01000019">
    <property type="protein sequence ID" value="OYD82810.1"/>
    <property type="molecule type" value="Genomic_DNA"/>
</dbReference>
<keyword evidence="8" id="KW-0456">Lyase</keyword>
<dbReference type="PIRSF" id="PIRSF015582">
    <property type="entry name" value="Cit_lyase_B"/>
    <property type="match status" value="1"/>
</dbReference>
<feature type="binding site" evidence="6">
    <location>
        <position position="129"/>
    </location>
    <ligand>
        <name>Mg(2+)</name>
        <dbReference type="ChEBI" id="CHEBI:18420"/>
    </ligand>
</feature>
<dbReference type="SUPFAM" id="SSF51621">
    <property type="entry name" value="Phosphoenolpyruvate/pyruvate domain"/>
    <property type="match status" value="1"/>
</dbReference>
<evidence type="ECO:0000313" key="9">
    <source>
        <dbReference type="Proteomes" id="UP000215367"/>
    </source>
</evidence>
<keyword evidence="3 6" id="KW-0479">Metal-binding</keyword>